<evidence type="ECO:0000259" key="2">
    <source>
        <dbReference type="Pfam" id="PF12697"/>
    </source>
</evidence>
<comment type="caution">
    <text evidence="3">The sequence shown here is derived from an EMBL/GenBank/DDBJ whole genome shotgun (WGS) entry which is preliminary data.</text>
</comment>
<organism evidence="3 4">
    <name type="scientific">Bosea massiliensis</name>
    <dbReference type="NCBI Taxonomy" id="151419"/>
    <lineage>
        <taxon>Bacteria</taxon>
        <taxon>Pseudomonadati</taxon>
        <taxon>Pseudomonadota</taxon>
        <taxon>Alphaproteobacteria</taxon>
        <taxon>Hyphomicrobiales</taxon>
        <taxon>Boseaceae</taxon>
        <taxon>Bosea</taxon>
    </lineage>
</organism>
<feature type="compositionally biased region" description="Polar residues" evidence="1">
    <location>
        <begin position="303"/>
        <end position="330"/>
    </location>
</feature>
<evidence type="ECO:0000256" key="1">
    <source>
        <dbReference type="SAM" id="MobiDB-lite"/>
    </source>
</evidence>
<protein>
    <submittedName>
        <fullName evidence="3">Alpha/beta fold hydrolase</fullName>
    </submittedName>
</protein>
<accession>A0ABW0P936</accession>
<sequence>MSDLLLRLMRPLARISESLAPGPTGRVAFRLFCTPPRPKQGRHRAAAVKTPAARLDGGTVFSVPFPCGSITAHRFESAPRSDGDAAPCVLLLHGWTGRATAMSGFVQPLLDAGFRVVAFDLPGHGASTGTTLDLPTGVASLAAVARAVGPVEAIVAHSFGGSIALAALAGTLPAQPRVTAKRLVLIAPPSSMQEVARWFADRIGLGPRGLRALEARIHAVAGVPVTAFAGAAQLQRYGGPTLLLHCRDDREVPLAHAQALADAGPFVRLEAQSGLGHRRILTAPRIAALVAEFVAGRAEPAPAQTQPINSRRTTASIASTPSGESFRQGR</sequence>
<reference evidence="4" key="1">
    <citation type="journal article" date="2019" name="Int. J. Syst. Evol. Microbiol.">
        <title>The Global Catalogue of Microorganisms (GCM) 10K type strain sequencing project: providing services to taxonomists for standard genome sequencing and annotation.</title>
        <authorList>
            <consortium name="The Broad Institute Genomics Platform"/>
            <consortium name="The Broad Institute Genome Sequencing Center for Infectious Disease"/>
            <person name="Wu L."/>
            <person name="Ma J."/>
        </authorList>
    </citation>
    <scope>NUCLEOTIDE SEQUENCE [LARGE SCALE GENOMIC DNA]</scope>
    <source>
        <strain evidence="4">CCUG 43117</strain>
    </source>
</reference>
<evidence type="ECO:0000313" key="3">
    <source>
        <dbReference type="EMBL" id="MFC5509010.1"/>
    </source>
</evidence>
<dbReference type="GO" id="GO:0016787">
    <property type="term" value="F:hydrolase activity"/>
    <property type="evidence" value="ECO:0007669"/>
    <property type="project" value="UniProtKB-KW"/>
</dbReference>
<dbReference type="InterPro" id="IPR029058">
    <property type="entry name" value="AB_hydrolase_fold"/>
</dbReference>
<feature type="region of interest" description="Disordered" evidence="1">
    <location>
        <begin position="300"/>
        <end position="330"/>
    </location>
</feature>
<keyword evidence="4" id="KW-1185">Reference proteome</keyword>
<feature type="domain" description="AB hydrolase-1" evidence="2">
    <location>
        <begin position="89"/>
        <end position="281"/>
    </location>
</feature>
<dbReference type="RefSeq" id="WP_066723092.1">
    <property type="nucleotide sequence ID" value="NZ_JBHSLU010000127.1"/>
</dbReference>
<dbReference type="PANTHER" id="PTHR43689:SF8">
    <property type="entry name" value="ALPHA_BETA-HYDROLASES SUPERFAMILY PROTEIN"/>
    <property type="match status" value="1"/>
</dbReference>
<gene>
    <name evidence="3" type="ORF">ACFPN9_27635</name>
</gene>
<dbReference type="Gene3D" id="3.40.50.1820">
    <property type="entry name" value="alpha/beta hydrolase"/>
    <property type="match status" value="1"/>
</dbReference>
<dbReference type="InterPro" id="IPR000073">
    <property type="entry name" value="AB_hydrolase_1"/>
</dbReference>
<dbReference type="Pfam" id="PF12697">
    <property type="entry name" value="Abhydrolase_6"/>
    <property type="match status" value="1"/>
</dbReference>
<dbReference type="PANTHER" id="PTHR43689">
    <property type="entry name" value="HYDROLASE"/>
    <property type="match status" value="1"/>
</dbReference>
<proteinExistence type="predicted"/>
<dbReference type="SUPFAM" id="SSF53474">
    <property type="entry name" value="alpha/beta-Hydrolases"/>
    <property type="match status" value="1"/>
</dbReference>
<name>A0ABW0P936_9HYPH</name>
<evidence type="ECO:0000313" key="4">
    <source>
        <dbReference type="Proteomes" id="UP001596060"/>
    </source>
</evidence>
<dbReference type="EMBL" id="JBHSLU010000127">
    <property type="protein sequence ID" value="MFC5509010.1"/>
    <property type="molecule type" value="Genomic_DNA"/>
</dbReference>
<keyword evidence="3" id="KW-0378">Hydrolase</keyword>
<dbReference type="Proteomes" id="UP001596060">
    <property type="component" value="Unassembled WGS sequence"/>
</dbReference>
<dbReference type="PRINTS" id="PR00111">
    <property type="entry name" value="ABHYDROLASE"/>
</dbReference>